<proteinExistence type="inferred from homology"/>
<name>A0A0F5QKL9_9HYPH</name>
<dbReference type="PROSITE" id="PS00189">
    <property type="entry name" value="LIPOYL"/>
    <property type="match status" value="1"/>
</dbReference>
<evidence type="ECO:0000256" key="3">
    <source>
        <dbReference type="HAMAP-Rule" id="MF_00272"/>
    </source>
</evidence>
<dbReference type="HAMAP" id="MF_00272">
    <property type="entry name" value="GcvH"/>
    <property type="match status" value="1"/>
</dbReference>
<dbReference type="GO" id="GO:0019464">
    <property type="term" value="P:glycine decarboxylation via glycine cleavage system"/>
    <property type="evidence" value="ECO:0007669"/>
    <property type="project" value="UniProtKB-UniRule"/>
</dbReference>
<dbReference type="Gene3D" id="2.40.50.100">
    <property type="match status" value="1"/>
</dbReference>
<gene>
    <name evidence="3" type="primary">gcvH</name>
    <name evidence="6" type="ORF">WH87_00900</name>
    <name evidence="7" type="ORF">WH87_01155</name>
</gene>
<dbReference type="InterPro" id="IPR011053">
    <property type="entry name" value="Single_hybrid_motif"/>
</dbReference>
<dbReference type="GO" id="GO:0005960">
    <property type="term" value="C:glycine cleavage complex"/>
    <property type="evidence" value="ECO:0007669"/>
    <property type="project" value="InterPro"/>
</dbReference>
<feature type="domain" description="Lipoyl-binding" evidence="5">
    <location>
        <begin position="18"/>
        <end position="100"/>
    </location>
</feature>
<evidence type="ECO:0000259" key="5">
    <source>
        <dbReference type="PROSITE" id="PS50968"/>
    </source>
</evidence>
<dbReference type="NCBIfam" id="NF002270">
    <property type="entry name" value="PRK01202.1"/>
    <property type="match status" value="1"/>
</dbReference>
<evidence type="ECO:0000313" key="8">
    <source>
        <dbReference type="Proteomes" id="UP000033411"/>
    </source>
</evidence>
<dbReference type="EMBL" id="LANJ01000002">
    <property type="protein sequence ID" value="KKC41238.1"/>
    <property type="molecule type" value="Genomic_DNA"/>
</dbReference>
<comment type="function">
    <text evidence="3">The glycine cleavage system catalyzes the degradation of glycine. The H protein shuttles the methylamine group of glycine from the P protein to the T protein.</text>
</comment>
<dbReference type="STRING" id="1293439.WH87_00900"/>
<evidence type="ECO:0000256" key="1">
    <source>
        <dbReference type="ARBA" id="ARBA00009249"/>
    </source>
</evidence>
<dbReference type="PATRIC" id="fig|1293439.3.peg.2279"/>
<dbReference type="PANTHER" id="PTHR11715:SF3">
    <property type="entry name" value="GLYCINE CLEAVAGE SYSTEM H PROTEIN-RELATED"/>
    <property type="match status" value="1"/>
</dbReference>
<dbReference type="InterPro" id="IPR033753">
    <property type="entry name" value="GCV_H/Fam206"/>
</dbReference>
<dbReference type="RefSeq" id="WP_046137690.1">
    <property type="nucleotide sequence ID" value="NZ_LANJ01000002.1"/>
</dbReference>
<comment type="similarity">
    <text evidence="1 3">Belongs to the GcvH family.</text>
</comment>
<evidence type="ECO:0000313" key="6">
    <source>
        <dbReference type="EMBL" id="KKC41238.1"/>
    </source>
</evidence>
<reference evidence="6 8" key="1">
    <citation type="submission" date="2015-03" db="EMBL/GenBank/DDBJ databases">
        <authorList>
            <person name="Lepp D."/>
            <person name="Hassan Y.I."/>
            <person name="Li X.-Z."/>
            <person name="Zhou T."/>
        </authorList>
    </citation>
    <scope>NUCLEOTIDE SEQUENCE [LARGE SCALE GENOMIC DNA]</scope>
    <source>
        <strain evidence="6 8">E84</strain>
    </source>
</reference>
<dbReference type="InterPro" id="IPR017453">
    <property type="entry name" value="GCV_H_sub"/>
</dbReference>
<dbReference type="EMBL" id="LANJ01000002">
    <property type="protein sequence ID" value="KKC41286.1"/>
    <property type="molecule type" value="Genomic_DNA"/>
</dbReference>
<dbReference type="PROSITE" id="PS50968">
    <property type="entry name" value="BIOTINYL_LIPOYL"/>
    <property type="match status" value="1"/>
</dbReference>
<feature type="modified residue" description="N6-lipoyllysine" evidence="3 4">
    <location>
        <position position="59"/>
    </location>
</feature>
<dbReference type="InterPro" id="IPR000089">
    <property type="entry name" value="Biotin_lipoyl"/>
</dbReference>
<sequence>MTTKFTPDHEYIRVEGATGVVGITNYAQEALGDIVFVELPSVGKVLKKGDEAAVVESVKAASEIYAPVSGTVTEINEALSGEPGLVNQDPTAGGWIYKIAIADAGELDGLLDDAGYADLTK</sequence>
<evidence type="ECO:0000313" key="7">
    <source>
        <dbReference type="EMBL" id="KKC41286.1"/>
    </source>
</evidence>
<accession>A0A0F5QKL9</accession>
<dbReference type="PANTHER" id="PTHR11715">
    <property type="entry name" value="GLYCINE CLEAVAGE SYSTEM H PROTEIN"/>
    <property type="match status" value="1"/>
</dbReference>
<keyword evidence="2 3" id="KW-0450">Lipoyl</keyword>
<comment type="subunit">
    <text evidence="3">The glycine cleavage system is composed of four proteins: P, T, L and H.</text>
</comment>
<protein>
    <recommendedName>
        <fullName evidence="3">Glycine cleavage system H protein</fullName>
    </recommendedName>
</protein>
<comment type="caution">
    <text evidence="6">The sequence shown here is derived from an EMBL/GenBank/DDBJ whole genome shotgun (WGS) entry which is preliminary data.</text>
</comment>
<dbReference type="NCBIfam" id="TIGR00527">
    <property type="entry name" value="gcvH"/>
    <property type="match status" value="1"/>
</dbReference>
<evidence type="ECO:0000256" key="2">
    <source>
        <dbReference type="ARBA" id="ARBA00022823"/>
    </source>
</evidence>
<dbReference type="CDD" id="cd06848">
    <property type="entry name" value="GCS_H"/>
    <property type="match status" value="1"/>
</dbReference>
<evidence type="ECO:0000256" key="4">
    <source>
        <dbReference type="PIRSR" id="PIRSR617453-50"/>
    </source>
</evidence>
<comment type="cofactor">
    <cofactor evidence="3">
        <name>(R)-lipoate</name>
        <dbReference type="ChEBI" id="CHEBI:83088"/>
    </cofactor>
    <text evidence="3">Binds 1 lipoyl cofactor covalently.</text>
</comment>
<dbReference type="GO" id="GO:0005829">
    <property type="term" value="C:cytosol"/>
    <property type="evidence" value="ECO:0007669"/>
    <property type="project" value="TreeGrafter"/>
</dbReference>
<dbReference type="OrthoDB" id="9796712at2"/>
<dbReference type="GO" id="GO:0009249">
    <property type="term" value="P:protein lipoylation"/>
    <property type="evidence" value="ECO:0007669"/>
    <property type="project" value="TreeGrafter"/>
</dbReference>
<organism evidence="6 8">
    <name type="scientific">Devosia epidermidihirudinis</name>
    <dbReference type="NCBI Taxonomy" id="1293439"/>
    <lineage>
        <taxon>Bacteria</taxon>
        <taxon>Pseudomonadati</taxon>
        <taxon>Pseudomonadota</taxon>
        <taxon>Alphaproteobacteria</taxon>
        <taxon>Hyphomicrobiales</taxon>
        <taxon>Devosiaceae</taxon>
        <taxon>Devosia</taxon>
    </lineage>
</organism>
<keyword evidence="8" id="KW-1185">Reference proteome</keyword>
<dbReference type="InterPro" id="IPR003016">
    <property type="entry name" value="2-oxoA_DH_lipoyl-BS"/>
</dbReference>
<dbReference type="AlphaFoldDB" id="A0A0F5QKL9"/>
<dbReference type="Proteomes" id="UP000033411">
    <property type="component" value="Unassembled WGS sequence"/>
</dbReference>
<dbReference type="InterPro" id="IPR002930">
    <property type="entry name" value="GCV_H"/>
</dbReference>
<dbReference type="SUPFAM" id="SSF51230">
    <property type="entry name" value="Single hybrid motif"/>
    <property type="match status" value="1"/>
</dbReference>
<dbReference type="Pfam" id="PF01597">
    <property type="entry name" value="GCV_H"/>
    <property type="match status" value="1"/>
</dbReference>